<evidence type="ECO:0008006" key="4">
    <source>
        <dbReference type="Google" id="ProtNLM"/>
    </source>
</evidence>
<evidence type="ECO:0000256" key="1">
    <source>
        <dbReference type="SAM" id="MobiDB-lite"/>
    </source>
</evidence>
<proteinExistence type="predicted"/>
<feature type="compositionally biased region" description="Low complexity" evidence="1">
    <location>
        <begin position="7"/>
        <end position="23"/>
    </location>
</feature>
<organism evidence="2 3">
    <name type="scientific">Actinacidiphila acididurans</name>
    <dbReference type="NCBI Taxonomy" id="2784346"/>
    <lineage>
        <taxon>Bacteria</taxon>
        <taxon>Bacillati</taxon>
        <taxon>Actinomycetota</taxon>
        <taxon>Actinomycetes</taxon>
        <taxon>Kitasatosporales</taxon>
        <taxon>Streptomycetaceae</taxon>
        <taxon>Actinacidiphila</taxon>
    </lineage>
</organism>
<protein>
    <recommendedName>
        <fullName evidence="4">Asp23/Gls24 family envelope stress response protein</fullName>
    </recommendedName>
</protein>
<dbReference type="RefSeq" id="WP_205354984.1">
    <property type="nucleotide sequence ID" value="NZ_JADKYB010000001.1"/>
</dbReference>
<dbReference type="EMBL" id="JADKYB010000001">
    <property type="protein sequence ID" value="MBM9503104.1"/>
    <property type="molecule type" value="Genomic_DNA"/>
</dbReference>
<keyword evidence="3" id="KW-1185">Reference proteome</keyword>
<evidence type="ECO:0000313" key="3">
    <source>
        <dbReference type="Proteomes" id="UP000749040"/>
    </source>
</evidence>
<dbReference type="Proteomes" id="UP000749040">
    <property type="component" value="Unassembled WGS sequence"/>
</dbReference>
<accession>A0ABS2TIC9</accession>
<comment type="caution">
    <text evidence="2">The sequence shown here is derived from an EMBL/GenBank/DDBJ whole genome shotgun (WGS) entry which is preliminary data.</text>
</comment>
<feature type="region of interest" description="Disordered" evidence="1">
    <location>
        <begin position="1"/>
        <end position="23"/>
    </location>
</feature>
<reference evidence="2 3" key="1">
    <citation type="submission" date="2021-01" db="EMBL/GenBank/DDBJ databases">
        <title>Streptomyces acididurans sp. nov., isolated from a peat swamp forest soil.</title>
        <authorList>
            <person name="Chantavorakit T."/>
            <person name="Duangmal K."/>
        </authorList>
    </citation>
    <scope>NUCLEOTIDE SEQUENCE [LARGE SCALE GENOMIC DNA]</scope>
    <source>
        <strain evidence="2 3">KK5PA1</strain>
    </source>
</reference>
<gene>
    <name evidence="2" type="ORF">ITX44_00865</name>
</gene>
<name>A0ABS2TIC9_9ACTN</name>
<evidence type="ECO:0000313" key="2">
    <source>
        <dbReference type="EMBL" id="MBM9503104.1"/>
    </source>
</evidence>
<sequence length="218" mass="22958">MAMTDTGAAFPGPARRARAADPAGLVGDERLPCGRLVGDAWKQARAHPYDPDPHTANCPHCQQATEGLASLDRATRVLRTRRPGARAVADRVIAAVRAETRLGALIPLDDSARDLRIAEIPAAKVLRSAADRIHGVRAASCRLTPRGDGTTVDIAMTLAATLDRPLPERGAEVREAVAYAARRQLGLAAGRIDVKFTAVIETAAPATAGLSSRNASRP</sequence>